<name>A6DLL8_9BACT</name>
<accession>A6DLL8</accession>
<evidence type="ECO:0000313" key="2">
    <source>
        <dbReference type="Proteomes" id="UP000004947"/>
    </source>
</evidence>
<dbReference type="Proteomes" id="UP000004947">
    <property type="component" value="Unassembled WGS sequence"/>
</dbReference>
<dbReference type="EMBL" id="ABCK01000009">
    <property type="protein sequence ID" value="EDM27473.1"/>
    <property type="molecule type" value="Genomic_DNA"/>
</dbReference>
<dbReference type="PROSITE" id="PS51257">
    <property type="entry name" value="PROKAR_LIPOPROTEIN"/>
    <property type="match status" value="1"/>
</dbReference>
<gene>
    <name evidence="1" type="ORF">LNTAR_05156</name>
</gene>
<dbReference type="STRING" id="313628.LNTAR_05156"/>
<keyword evidence="2" id="KW-1185">Reference proteome</keyword>
<proteinExistence type="predicted"/>
<comment type="caution">
    <text evidence="1">The sequence shown here is derived from an EMBL/GenBank/DDBJ whole genome shotgun (WGS) entry which is preliminary data.</text>
</comment>
<protein>
    <submittedName>
        <fullName evidence="1">Uncharacterized protein</fullName>
    </submittedName>
</protein>
<dbReference type="AlphaFoldDB" id="A6DLL8"/>
<organism evidence="1 2">
    <name type="scientific">Lentisphaera araneosa HTCC2155</name>
    <dbReference type="NCBI Taxonomy" id="313628"/>
    <lineage>
        <taxon>Bacteria</taxon>
        <taxon>Pseudomonadati</taxon>
        <taxon>Lentisphaerota</taxon>
        <taxon>Lentisphaeria</taxon>
        <taxon>Lentisphaerales</taxon>
        <taxon>Lentisphaeraceae</taxon>
        <taxon>Lentisphaera</taxon>
    </lineage>
</organism>
<sequence length="39" mass="4475">MRKIIYIAILITAIFGLSSCSDKSQKNFNNDMDSLFNFD</sequence>
<reference evidence="1 2" key="1">
    <citation type="journal article" date="2010" name="J. Bacteriol.">
        <title>Genome sequence of Lentisphaera araneosa HTCC2155T, the type species of the order Lentisphaerales in the phylum Lentisphaerae.</title>
        <authorList>
            <person name="Thrash J.C."/>
            <person name="Cho J.C."/>
            <person name="Vergin K.L."/>
            <person name="Morris R.M."/>
            <person name="Giovannoni S.J."/>
        </authorList>
    </citation>
    <scope>NUCLEOTIDE SEQUENCE [LARGE SCALE GENOMIC DNA]</scope>
    <source>
        <strain evidence="1 2">HTCC2155</strain>
    </source>
</reference>
<evidence type="ECO:0000313" key="1">
    <source>
        <dbReference type="EMBL" id="EDM27473.1"/>
    </source>
</evidence>